<comment type="subcellular location">
    <subcellularLocation>
        <location evidence="1">Cell membrane</location>
        <topology evidence="1">Multi-pass membrane protein</topology>
    </subcellularLocation>
</comment>
<keyword evidence="5 6" id="KW-0472">Membrane</keyword>
<protein>
    <submittedName>
        <fullName evidence="8">MFS family permease</fullName>
    </submittedName>
</protein>
<feature type="transmembrane region" description="Helical" evidence="6">
    <location>
        <begin position="163"/>
        <end position="182"/>
    </location>
</feature>
<evidence type="ECO:0000259" key="7">
    <source>
        <dbReference type="PROSITE" id="PS50850"/>
    </source>
</evidence>
<evidence type="ECO:0000313" key="9">
    <source>
        <dbReference type="Proteomes" id="UP000548423"/>
    </source>
</evidence>
<proteinExistence type="predicted"/>
<feature type="transmembrane region" description="Helical" evidence="6">
    <location>
        <begin position="101"/>
        <end position="123"/>
    </location>
</feature>
<keyword evidence="3 6" id="KW-0812">Transmembrane</keyword>
<name>A0A852T626_9BACI</name>
<accession>A0A852T626</accession>
<reference evidence="9" key="1">
    <citation type="submission" date="2020-07" db="EMBL/GenBank/DDBJ databases">
        <authorList>
            <person name="Partida-Martinez L."/>
            <person name="Huntemann M."/>
            <person name="Clum A."/>
            <person name="Wang J."/>
            <person name="Palaniappan K."/>
            <person name="Ritter S."/>
            <person name="Chen I.-M."/>
            <person name="Stamatis D."/>
            <person name="Reddy T."/>
            <person name="O'Malley R."/>
            <person name="Daum C."/>
            <person name="Shapiro N."/>
            <person name="Ivanova N."/>
            <person name="Kyrpides N."/>
            <person name="Woyke T."/>
        </authorList>
    </citation>
    <scope>NUCLEOTIDE SEQUENCE [LARGE SCALE GENOMIC DNA]</scope>
    <source>
        <strain evidence="9">AT2.8</strain>
    </source>
</reference>
<dbReference type="Gene3D" id="1.20.1720.10">
    <property type="entry name" value="Multidrug resistance protein D"/>
    <property type="match status" value="1"/>
</dbReference>
<dbReference type="EMBL" id="JACCBX010000001">
    <property type="protein sequence ID" value="NYE03345.1"/>
    <property type="molecule type" value="Genomic_DNA"/>
</dbReference>
<organism evidence="8 9">
    <name type="scientific">Neobacillus niacini</name>
    <dbReference type="NCBI Taxonomy" id="86668"/>
    <lineage>
        <taxon>Bacteria</taxon>
        <taxon>Bacillati</taxon>
        <taxon>Bacillota</taxon>
        <taxon>Bacilli</taxon>
        <taxon>Bacillales</taxon>
        <taxon>Bacillaceae</taxon>
        <taxon>Neobacillus</taxon>
    </lineage>
</organism>
<evidence type="ECO:0000256" key="6">
    <source>
        <dbReference type="SAM" id="Phobius"/>
    </source>
</evidence>
<feature type="transmembrane region" description="Helical" evidence="6">
    <location>
        <begin position="135"/>
        <end position="157"/>
    </location>
</feature>
<evidence type="ECO:0000256" key="5">
    <source>
        <dbReference type="ARBA" id="ARBA00023136"/>
    </source>
</evidence>
<feature type="domain" description="Major facilitator superfamily (MFS) profile" evidence="7">
    <location>
        <begin position="10"/>
        <end position="401"/>
    </location>
</feature>
<reference evidence="9" key="2">
    <citation type="submission" date="2020-08" db="EMBL/GenBank/DDBJ databases">
        <title>The Agave Microbiome: Exploring the role of microbial communities in plant adaptations to desert environments.</title>
        <authorList>
            <person name="Partida-Martinez L.P."/>
        </authorList>
    </citation>
    <scope>NUCLEOTIDE SEQUENCE [LARGE SCALE GENOMIC DNA]</scope>
    <source>
        <strain evidence="9">AT2.8</strain>
    </source>
</reference>
<dbReference type="InterPro" id="IPR011701">
    <property type="entry name" value="MFS"/>
</dbReference>
<feature type="transmembrane region" description="Helical" evidence="6">
    <location>
        <begin position="211"/>
        <end position="233"/>
    </location>
</feature>
<evidence type="ECO:0000256" key="4">
    <source>
        <dbReference type="ARBA" id="ARBA00022989"/>
    </source>
</evidence>
<dbReference type="AlphaFoldDB" id="A0A852T626"/>
<feature type="transmembrane region" description="Helical" evidence="6">
    <location>
        <begin position="245"/>
        <end position="264"/>
    </location>
</feature>
<feature type="transmembrane region" description="Helical" evidence="6">
    <location>
        <begin position="78"/>
        <end position="95"/>
    </location>
</feature>
<dbReference type="SUPFAM" id="SSF103473">
    <property type="entry name" value="MFS general substrate transporter"/>
    <property type="match status" value="1"/>
</dbReference>
<evidence type="ECO:0000256" key="2">
    <source>
        <dbReference type="ARBA" id="ARBA00022448"/>
    </source>
</evidence>
<feature type="transmembrane region" description="Helical" evidence="6">
    <location>
        <begin position="310"/>
        <end position="328"/>
    </location>
</feature>
<dbReference type="InterPro" id="IPR050930">
    <property type="entry name" value="MFS_Vesicular_Transporter"/>
</dbReference>
<evidence type="ECO:0000256" key="3">
    <source>
        <dbReference type="ARBA" id="ARBA00022692"/>
    </source>
</evidence>
<feature type="transmembrane region" description="Helical" evidence="6">
    <location>
        <begin position="377"/>
        <end position="397"/>
    </location>
</feature>
<evidence type="ECO:0000313" key="8">
    <source>
        <dbReference type="EMBL" id="NYE03345.1"/>
    </source>
</evidence>
<dbReference type="Gene3D" id="1.20.1250.20">
    <property type="entry name" value="MFS general substrate transporter like domains"/>
    <property type="match status" value="1"/>
</dbReference>
<feature type="transmembrane region" description="Helical" evidence="6">
    <location>
        <begin position="12"/>
        <end position="32"/>
    </location>
</feature>
<dbReference type="GO" id="GO:0005886">
    <property type="term" value="C:plasma membrane"/>
    <property type="evidence" value="ECO:0007669"/>
    <property type="project" value="UniProtKB-SubCell"/>
</dbReference>
<feature type="transmembrane region" description="Helical" evidence="6">
    <location>
        <begin position="348"/>
        <end position="371"/>
    </location>
</feature>
<dbReference type="Proteomes" id="UP000548423">
    <property type="component" value="Unassembled WGS sequence"/>
</dbReference>
<dbReference type="InterPro" id="IPR020846">
    <property type="entry name" value="MFS_dom"/>
</dbReference>
<dbReference type="GO" id="GO:0022857">
    <property type="term" value="F:transmembrane transporter activity"/>
    <property type="evidence" value="ECO:0007669"/>
    <property type="project" value="InterPro"/>
</dbReference>
<dbReference type="InterPro" id="IPR036259">
    <property type="entry name" value="MFS_trans_sf"/>
</dbReference>
<feature type="transmembrane region" description="Helical" evidence="6">
    <location>
        <begin position="284"/>
        <end position="304"/>
    </location>
</feature>
<feature type="transmembrane region" description="Helical" evidence="6">
    <location>
        <begin position="38"/>
        <end position="57"/>
    </location>
</feature>
<dbReference type="Pfam" id="PF07690">
    <property type="entry name" value="MFS_1"/>
    <property type="match status" value="2"/>
</dbReference>
<gene>
    <name evidence="8" type="ORF">F4694_000064</name>
</gene>
<keyword evidence="2" id="KW-0813">Transport</keyword>
<comment type="caution">
    <text evidence="8">The sequence shown here is derived from an EMBL/GenBank/DDBJ whole genome shotgun (WGS) entry which is preliminary data.</text>
</comment>
<evidence type="ECO:0000256" key="1">
    <source>
        <dbReference type="ARBA" id="ARBA00004651"/>
    </source>
</evidence>
<keyword evidence="4 6" id="KW-1133">Transmembrane helix</keyword>
<dbReference type="PANTHER" id="PTHR23506:SF23">
    <property type="entry name" value="GH10249P"/>
    <property type="match status" value="1"/>
</dbReference>
<sequence length="409" mass="45485">MIEDTPSKKPIVVIALVTAVCLLGNEMLFIVLPIYWEFFGLNSLWQVGILLSANRIIRIPLNSLVGFCYQRTSKRKGLMIAVILAVISTFSYGVLKGFWLLLFARCIWGISWSFFRLGGYLTIISCSDSKTRGQYVGLYNGLWGLGTLFGMLLGGFFSDLIGIQTVTTLFSVMGACSLPFIVKHVPNTKTIEVRKNFDKKNTLVIWKDKRVVSAFITGLVVAFAVYGVFTSTFSKIVEFHIDQKMVILGFSIGAASLTGIFQAIRTGWEPFLAPYLGKCSDLKWGRIPILILGLLTASLCFAVFPLDLSVGLFIGMILLFQLTSTLLITMSDTIAADLTESQSHVTIIALYTLFSDVGAALGPLISFIIMDEFGVKWSYWLTSFIILPLGIYWIICFKKEQPKRIYMSG</sequence>
<dbReference type="PANTHER" id="PTHR23506">
    <property type="entry name" value="GH10249P"/>
    <property type="match status" value="1"/>
</dbReference>
<dbReference type="PROSITE" id="PS50850">
    <property type="entry name" value="MFS"/>
    <property type="match status" value="1"/>
</dbReference>